<dbReference type="EMBL" id="CP114767">
    <property type="protein sequence ID" value="WBA43142.1"/>
    <property type="molecule type" value="Genomic_DNA"/>
</dbReference>
<sequence>MKILVSLFLSVLMLASSLLPRHDLAELGRLPHLLEHYRQHQAQAGTLSFGEFLALHYGSAGRQAHSGRTPTEHHGLPLHDCHHAAVPMVCALPTALVLPVAFASWPAPAYQPAAHPCCPSGHASGRWQPPCA</sequence>
<reference evidence="1 2" key="1">
    <citation type="submission" date="2022-12" db="EMBL/GenBank/DDBJ databases">
        <title>Hymenobacter canadensis sp. nov. isolated from lake water of the Cambridge Bay, Canada.</title>
        <authorList>
            <person name="Kim W.H."/>
            <person name="Lee Y.M."/>
        </authorList>
    </citation>
    <scope>NUCLEOTIDE SEQUENCE [LARGE SCALE GENOMIC DNA]</scope>
    <source>
        <strain evidence="1 2">PAMC 29467</strain>
    </source>
</reference>
<evidence type="ECO:0000313" key="1">
    <source>
        <dbReference type="EMBL" id="WBA43142.1"/>
    </source>
</evidence>
<protein>
    <submittedName>
        <fullName evidence="1">Uncharacterized protein</fullName>
    </submittedName>
</protein>
<evidence type="ECO:0000313" key="2">
    <source>
        <dbReference type="Proteomes" id="UP001211005"/>
    </source>
</evidence>
<gene>
    <name evidence="1" type="ORF">O3303_06145</name>
</gene>
<dbReference type="Proteomes" id="UP001211005">
    <property type="component" value="Chromosome"/>
</dbReference>
<dbReference type="RefSeq" id="WP_269561187.1">
    <property type="nucleotide sequence ID" value="NZ_CP114767.1"/>
</dbReference>
<organism evidence="1 2">
    <name type="scientific">Hymenobacter canadensis</name>
    <dbReference type="NCBI Taxonomy" id="2999067"/>
    <lineage>
        <taxon>Bacteria</taxon>
        <taxon>Pseudomonadati</taxon>
        <taxon>Bacteroidota</taxon>
        <taxon>Cytophagia</taxon>
        <taxon>Cytophagales</taxon>
        <taxon>Hymenobacteraceae</taxon>
        <taxon>Hymenobacter</taxon>
    </lineage>
</organism>
<proteinExistence type="predicted"/>
<accession>A0ABY7LRV0</accession>
<keyword evidence="2" id="KW-1185">Reference proteome</keyword>
<name>A0ABY7LRV0_9BACT</name>